<dbReference type="Proteomes" id="UP000235965">
    <property type="component" value="Unassembled WGS sequence"/>
</dbReference>
<feature type="compositionally biased region" description="Low complexity" evidence="2">
    <location>
        <begin position="154"/>
        <end position="175"/>
    </location>
</feature>
<keyword evidence="5" id="KW-1185">Reference proteome</keyword>
<proteinExistence type="predicted"/>
<comment type="caution">
    <text evidence="4">The sequence shown here is derived from an EMBL/GenBank/DDBJ whole genome shotgun (WGS) entry which is preliminary data.</text>
</comment>
<dbReference type="PANTHER" id="PTHR37984:SF15">
    <property type="entry name" value="INTEGRASE CATALYTIC DOMAIN-CONTAINING PROTEIN"/>
    <property type="match status" value="1"/>
</dbReference>
<protein>
    <recommendedName>
        <fullName evidence="3">Integrase p58-like C-terminal domain-containing protein</fullName>
    </recommendedName>
</protein>
<evidence type="ECO:0000256" key="1">
    <source>
        <dbReference type="SAM" id="Coils"/>
    </source>
</evidence>
<reference evidence="4 5" key="1">
    <citation type="submission" date="2017-12" db="EMBL/GenBank/DDBJ databases">
        <title>Hemimetabolous genomes reveal molecular basis of termite eusociality.</title>
        <authorList>
            <person name="Harrison M.C."/>
            <person name="Jongepier E."/>
            <person name="Robertson H.M."/>
            <person name="Arning N."/>
            <person name="Bitard-Feildel T."/>
            <person name="Chao H."/>
            <person name="Childers C.P."/>
            <person name="Dinh H."/>
            <person name="Doddapaneni H."/>
            <person name="Dugan S."/>
            <person name="Gowin J."/>
            <person name="Greiner C."/>
            <person name="Han Y."/>
            <person name="Hu H."/>
            <person name="Hughes D.S.T."/>
            <person name="Huylmans A.-K."/>
            <person name="Kemena C."/>
            <person name="Kremer L.P.M."/>
            <person name="Lee S.L."/>
            <person name="Lopez-Ezquerra A."/>
            <person name="Mallet L."/>
            <person name="Monroy-Kuhn J.M."/>
            <person name="Moser A."/>
            <person name="Murali S.C."/>
            <person name="Muzny D.M."/>
            <person name="Otani S."/>
            <person name="Piulachs M.-D."/>
            <person name="Poelchau M."/>
            <person name="Qu J."/>
            <person name="Schaub F."/>
            <person name="Wada-Katsumata A."/>
            <person name="Worley K.C."/>
            <person name="Xie Q."/>
            <person name="Ylla G."/>
            <person name="Poulsen M."/>
            <person name="Gibbs R.A."/>
            <person name="Schal C."/>
            <person name="Richards S."/>
            <person name="Belles X."/>
            <person name="Korb J."/>
            <person name="Bornberg-Bauer E."/>
        </authorList>
    </citation>
    <scope>NUCLEOTIDE SEQUENCE [LARGE SCALE GENOMIC DNA]</scope>
    <source>
        <tissue evidence="4">Whole body</tissue>
    </source>
</reference>
<name>A0A2J7PTH9_9NEOP</name>
<dbReference type="PANTHER" id="PTHR37984">
    <property type="entry name" value="PROTEIN CBG26694"/>
    <property type="match status" value="1"/>
</dbReference>
<feature type="compositionally biased region" description="Low complexity" evidence="2">
    <location>
        <begin position="254"/>
        <end position="266"/>
    </location>
</feature>
<feature type="domain" description="Integrase p58-like C-terminal" evidence="3">
    <location>
        <begin position="115"/>
        <end position="147"/>
    </location>
</feature>
<evidence type="ECO:0000259" key="3">
    <source>
        <dbReference type="Pfam" id="PF22938"/>
    </source>
</evidence>
<gene>
    <name evidence="4" type="ORF">B7P43_G18448</name>
</gene>
<dbReference type="InterPro" id="IPR054465">
    <property type="entry name" value="Integrase_p58-like_C"/>
</dbReference>
<dbReference type="Pfam" id="PF22938">
    <property type="entry name" value="Integrase_p58_C"/>
    <property type="match status" value="1"/>
</dbReference>
<dbReference type="AlphaFoldDB" id="A0A2J7PTH9"/>
<feature type="compositionally biased region" description="Basic and acidic residues" evidence="2">
    <location>
        <begin position="183"/>
        <end position="193"/>
    </location>
</feature>
<feature type="compositionally biased region" description="Polar residues" evidence="2">
    <location>
        <begin position="242"/>
        <end position="253"/>
    </location>
</feature>
<feature type="coiled-coil region" evidence="1">
    <location>
        <begin position="43"/>
        <end position="70"/>
    </location>
</feature>
<sequence>MAYRATPHCTVKYSPYYLVYGRDLRLLIEDDWKPTRQEEAGDEDNYEKYVKELALRLHEANQEARKQSKLSHELAKKYYDRKTREILLKKGDFVYLYNPIAKRGRAKKFEYKYQGPYRILEKISPLIYKLQIEEGKSIIVHVNRLKRANIGPEVNKSMTNTKKSSSSRRNQSVNQGEPQISEMTKEVREKDVEVPPTQTRKTNELEDSETDEKLSEVSPTTENQQHPEWTPETRYLRRKIVTENNRSLGNTNDSSVKVKSNSVPGR</sequence>
<feature type="region of interest" description="Disordered" evidence="2">
    <location>
        <begin position="151"/>
        <end position="266"/>
    </location>
</feature>
<organism evidence="4 5">
    <name type="scientific">Cryptotermes secundus</name>
    <dbReference type="NCBI Taxonomy" id="105785"/>
    <lineage>
        <taxon>Eukaryota</taxon>
        <taxon>Metazoa</taxon>
        <taxon>Ecdysozoa</taxon>
        <taxon>Arthropoda</taxon>
        <taxon>Hexapoda</taxon>
        <taxon>Insecta</taxon>
        <taxon>Pterygota</taxon>
        <taxon>Neoptera</taxon>
        <taxon>Polyneoptera</taxon>
        <taxon>Dictyoptera</taxon>
        <taxon>Blattodea</taxon>
        <taxon>Blattoidea</taxon>
        <taxon>Termitoidae</taxon>
        <taxon>Kalotermitidae</taxon>
        <taxon>Cryptotermitinae</taxon>
        <taxon>Cryptotermes</taxon>
    </lineage>
</organism>
<dbReference type="STRING" id="105785.A0A2J7PTH9"/>
<evidence type="ECO:0000313" key="5">
    <source>
        <dbReference type="Proteomes" id="UP000235965"/>
    </source>
</evidence>
<dbReference type="InterPro" id="IPR050951">
    <property type="entry name" value="Retrovirus_Pol_polyprotein"/>
</dbReference>
<evidence type="ECO:0000256" key="2">
    <source>
        <dbReference type="SAM" id="MobiDB-lite"/>
    </source>
</evidence>
<keyword evidence="1" id="KW-0175">Coiled coil</keyword>
<feature type="compositionally biased region" description="Polar residues" evidence="2">
    <location>
        <begin position="217"/>
        <end position="227"/>
    </location>
</feature>
<evidence type="ECO:0000313" key="4">
    <source>
        <dbReference type="EMBL" id="PNF19643.1"/>
    </source>
</evidence>
<accession>A0A2J7PTH9</accession>
<dbReference type="EMBL" id="NEVH01021393">
    <property type="protein sequence ID" value="PNF19643.1"/>
    <property type="molecule type" value="Genomic_DNA"/>
</dbReference>
<dbReference type="InParanoid" id="A0A2J7PTH9"/>